<dbReference type="GO" id="GO:0016787">
    <property type="term" value="F:hydrolase activity"/>
    <property type="evidence" value="ECO:0007669"/>
    <property type="project" value="UniProtKB-KW"/>
</dbReference>
<accession>A0A542ZRK7</accession>
<dbReference type="PANTHER" id="PTHR42988:SF2">
    <property type="entry name" value="CYCLIC NUCLEOTIDE PHOSPHODIESTERASE CBUA0032-RELATED"/>
    <property type="match status" value="1"/>
</dbReference>
<gene>
    <name evidence="6" type="ORF">FB460_0790</name>
</gene>
<dbReference type="GO" id="GO:0046872">
    <property type="term" value="F:metal ion binding"/>
    <property type="evidence" value="ECO:0007669"/>
    <property type="project" value="UniProtKB-KW"/>
</dbReference>
<keyword evidence="7" id="KW-1185">Reference proteome</keyword>
<sequence>MSPMGTRRDVLRAGLIIGGGIALGGIGAGVAGRPAAAAGSTSPVSTSSIGHNHHGRFRAADLQVMTVTEDSLTVCWATWDALRLEEGRPVGVPTNGRLRVWPKSAGSDLRTVRPEAVREVHSLGEAAFHLLTVEGLEPDTDYCFEADSEGARAKPTHHLIEESRRVVRTLPRLPGELLETIVVANDVHIGETVDGVLVGEFPPPARVPEGARPYPEVALAAVIEGARRAGASRLFVNGDLTSEARPEEVRRARELLDTFPGRWRVTRGNHDRPHRADQDARYAECSTYTPPEGALSSAARDEGRDYRDCFGEHFGERQRPWVEELDSGGRVVGVDSTTLDSSGGAIASDQMDELGDILRSEPTRRTVVMLHHPVTNEAAFTNPGTPAFVLNRRDAMKFQRLVEQTPGVALVMAGHTHRSRHNRPDVATEAVFLETPAAKSWPTGATHLRFFDDGIMVNFRHNMGAEAHDWAMRTRWTQFGLSPALGSGTVDSRNMVIRC</sequence>
<dbReference type="CDD" id="cd00063">
    <property type="entry name" value="FN3"/>
    <property type="match status" value="1"/>
</dbReference>
<dbReference type="InterPro" id="IPR029052">
    <property type="entry name" value="Metallo-depent_PP-like"/>
</dbReference>
<evidence type="ECO:0000256" key="3">
    <source>
        <dbReference type="ARBA" id="ARBA00023004"/>
    </source>
</evidence>
<protein>
    <submittedName>
        <fullName evidence="6">Calcineurin-like phosphoesterase family protein</fullName>
    </submittedName>
</protein>
<dbReference type="PROSITE" id="PS51318">
    <property type="entry name" value="TAT"/>
    <property type="match status" value="1"/>
</dbReference>
<name>A0A542ZRK7_9ACTN</name>
<evidence type="ECO:0000256" key="1">
    <source>
        <dbReference type="ARBA" id="ARBA00022723"/>
    </source>
</evidence>
<dbReference type="PANTHER" id="PTHR42988">
    <property type="entry name" value="PHOSPHOHYDROLASE"/>
    <property type="match status" value="1"/>
</dbReference>
<comment type="caution">
    <text evidence="6">The sequence shown here is derived from an EMBL/GenBank/DDBJ whole genome shotgun (WGS) entry which is preliminary data.</text>
</comment>
<dbReference type="Proteomes" id="UP000316196">
    <property type="component" value="Unassembled WGS sequence"/>
</dbReference>
<keyword evidence="3" id="KW-0408">Iron</keyword>
<dbReference type="InterPro" id="IPR006311">
    <property type="entry name" value="TAT_signal"/>
</dbReference>
<dbReference type="AlphaFoldDB" id="A0A542ZRK7"/>
<dbReference type="InterPro" id="IPR003961">
    <property type="entry name" value="FN3_dom"/>
</dbReference>
<keyword evidence="1" id="KW-0479">Metal-binding</keyword>
<evidence type="ECO:0000256" key="2">
    <source>
        <dbReference type="ARBA" id="ARBA00022801"/>
    </source>
</evidence>
<evidence type="ECO:0000313" key="6">
    <source>
        <dbReference type="EMBL" id="TQL62993.1"/>
    </source>
</evidence>
<dbReference type="Gene3D" id="3.60.21.10">
    <property type="match status" value="1"/>
</dbReference>
<evidence type="ECO:0000259" key="5">
    <source>
        <dbReference type="Pfam" id="PF00149"/>
    </source>
</evidence>
<reference evidence="6 7" key="1">
    <citation type="submission" date="2019-06" db="EMBL/GenBank/DDBJ databases">
        <title>Sequencing the genomes of 1000 actinobacteria strains.</title>
        <authorList>
            <person name="Klenk H.-P."/>
        </authorList>
    </citation>
    <scope>NUCLEOTIDE SEQUENCE [LARGE SCALE GENOMIC DNA]</scope>
    <source>
        <strain evidence="6 7">DSM 8251</strain>
    </source>
</reference>
<evidence type="ECO:0000313" key="7">
    <source>
        <dbReference type="Proteomes" id="UP000316196"/>
    </source>
</evidence>
<comment type="similarity">
    <text evidence="4">Belongs to the cyclic nucleotide phosphodiesterase class-III family.</text>
</comment>
<dbReference type="SUPFAM" id="SSF56300">
    <property type="entry name" value="Metallo-dependent phosphatases"/>
    <property type="match status" value="1"/>
</dbReference>
<dbReference type="Pfam" id="PF00149">
    <property type="entry name" value="Metallophos"/>
    <property type="match status" value="1"/>
</dbReference>
<proteinExistence type="inferred from homology"/>
<feature type="domain" description="Calcineurin-like phosphoesterase" evidence="5">
    <location>
        <begin position="180"/>
        <end position="418"/>
    </location>
</feature>
<dbReference type="InterPro" id="IPR050884">
    <property type="entry name" value="CNP_phosphodiesterase-III"/>
</dbReference>
<evidence type="ECO:0000256" key="4">
    <source>
        <dbReference type="ARBA" id="ARBA00025742"/>
    </source>
</evidence>
<dbReference type="EMBL" id="VFOR01000001">
    <property type="protein sequence ID" value="TQL62993.1"/>
    <property type="molecule type" value="Genomic_DNA"/>
</dbReference>
<dbReference type="InterPro" id="IPR004843">
    <property type="entry name" value="Calcineurin-like_PHP"/>
</dbReference>
<keyword evidence="2" id="KW-0378">Hydrolase</keyword>
<organism evidence="6 7">
    <name type="scientific">Propioniferax innocua</name>
    <dbReference type="NCBI Taxonomy" id="1753"/>
    <lineage>
        <taxon>Bacteria</taxon>
        <taxon>Bacillati</taxon>
        <taxon>Actinomycetota</taxon>
        <taxon>Actinomycetes</taxon>
        <taxon>Propionibacteriales</taxon>
        <taxon>Propionibacteriaceae</taxon>
        <taxon>Propioniferax</taxon>
    </lineage>
</organism>